<name>A0A4R0RV46_9APHY</name>
<dbReference type="PRINTS" id="PR00463">
    <property type="entry name" value="EP450I"/>
</dbReference>
<comment type="pathway">
    <text evidence="2">Secondary metabolite biosynthesis.</text>
</comment>
<reference evidence="11 12" key="1">
    <citation type="submission" date="2018-11" db="EMBL/GenBank/DDBJ databases">
        <title>Genome assembly of Steccherinum ochraceum LE-BIN_3174, the white-rot fungus of the Steccherinaceae family (The Residual Polyporoid clade, Polyporales, Basidiomycota).</title>
        <authorList>
            <person name="Fedorova T.V."/>
            <person name="Glazunova O.A."/>
            <person name="Landesman E.O."/>
            <person name="Moiseenko K.V."/>
            <person name="Psurtseva N.V."/>
            <person name="Savinova O.S."/>
            <person name="Shakhova N.V."/>
            <person name="Tyazhelova T.V."/>
            <person name="Vasina D.V."/>
        </authorList>
    </citation>
    <scope>NUCLEOTIDE SEQUENCE [LARGE SCALE GENOMIC DNA]</scope>
    <source>
        <strain evidence="11 12">LE-BIN_3174</strain>
    </source>
</reference>
<dbReference type="PANTHER" id="PTHR24305:SF166">
    <property type="entry name" value="CYTOCHROME P450 12A4, MITOCHONDRIAL-RELATED"/>
    <property type="match status" value="1"/>
</dbReference>
<dbReference type="PANTHER" id="PTHR24305">
    <property type="entry name" value="CYTOCHROME P450"/>
    <property type="match status" value="1"/>
</dbReference>
<evidence type="ECO:0000256" key="10">
    <source>
        <dbReference type="SAM" id="Coils"/>
    </source>
</evidence>
<keyword evidence="5 9" id="KW-0479">Metal-binding</keyword>
<keyword evidence="6" id="KW-0560">Oxidoreductase</keyword>
<dbReference type="InterPro" id="IPR002401">
    <property type="entry name" value="Cyt_P450_E_grp-I"/>
</dbReference>
<dbReference type="AlphaFoldDB" id="A0A4R0RV46"/>
<dbReference type="PRINTS" id="PR00385">
    <property type="entry name" value="P450"/>
</dbReference>
<evidence type="ECO:0000256" key="9">
    <source>
        <dbReference type="PIRSR" id="PIRSR602401-1"/>
    </source>
</evidence>
<dbReference type="STRING" id="92696.A0A4R0RV46"/>
<feature type="binding site" description="axial binding residue" evidence="9">
    <location>
        <position position="488"/>
    </location>
    <ligand>
        <name>heme</name>
        <dbReference type="ChEBI" id="CHEBI:30413"/>
    </ligand>
    <ligandPart>
        <name>Fe</name>
        <dbReference type="ChEBI" id="CHEBI:18248"/>
    </ligandPart>
</feature>
<comment type="caution">
    <text evidence="11">The sequence shown here is derived from an EMBL/GenBank/DDBJ whole genome shotgun (WGS) entry which is preliminary data.</text>
</comment>
<dbReference type="Gene3D" id="1.10.630.10">
    <property type="entry name" value="Cytochrome P450"/>
    <property type="match status" value="1"/>
</dbReference>
<evidence type="ECO:0000256" key="5">
    <source>
        <dbReference type="ARBA" id="ARBA00022723"/>
    </source>
</evidence>
<dbReference type="GO" id="GO:0005506">
    <property type="term" value="F:iron ion binding"/>
    <property type="evidence" value="ECO:0007669"/>
    <property type="project" value="InterPro"/>
</dbReference>
<dbReference type="InterPro" id="IPR050121">
    <property type="entry name" value="Cytochrome_P450_monoxygenase"/>
</dbReference>
<accession>A0A4R0RV46</accession>
<keyword evidence="8" id="KW-0503">Monooxygenase</keyword>
<feature type="coiled-coil region" evidence="10">
    <location>
        <begin position="338"/>
        <end position="372"/>
    </location>
</feature>
<comment type="cofactor">
    <cofactor evidence="1 9">
        <name>heme</name>
        <dbReference type="ChEBI" id="CHEBI:30413"/>
    </cofactor>
</comment>
<dbReference type="InterPro" id="IPR001128">
    <property type="entry name" value="Cyt_P450"/>
</dbReference>
<dbReference type="GO" id="GO:0020037">
    <property type="term" value="F:heme binding"/>
    <property type="evidence" value="ECO:0007669"/>
    <property type="project" value="InterPro"/>
</dbReference>
<dbReference type="SUPFAM" id="SSF48264">
    <property type="entry name" value="Cytochrome P450"/>
    <property type="match status" value="1"/>
</dbReference>
<sequence length="548" mass="61992">MALLQAVVFAGLAWLALKLVRRIIANQSSPLNNIPGPQRASTLKSFVFGDLPLFFGRYAWPFHQEIWRKYDAVVRINGFFGKSMLYVYDPKALHHIVVKDQYIYEETSVFLKFSALQSGCVWRRPVGELGHKQQRKILNPVFHTNHMRHMVPTFYRITHQLRNALANQVKDGQKETDILNWMTRTALELVGQGGLGHSFDKLDRDELNPFAENVKDLIPTFAPLFLFMQFLPLVLRAGTAGFRRKILELIPSKRIRRCMEIVDDMDRVSRSILAQKKALLAQGDAAMEHQVGEGKDIMSVLLKANLQAIKEDKMGDEELLGHMSSLIFAAMETTSGALARILQQLSEHQGVQDKLREEIKQARGDKEQIEYDELMALPYLEAVCRETLRLYSPATQMTRVATKDIVLPFSTPIRGTDGTMVSEIAVPKGTGICVGILASNVNKAIWGPDADQWRPDRWLEPLPESVTEARIPGVYSNLMTFLGGGRACIGFKFSQLEMKIVLSVLLETFRFTPADKDVYWNFSGVQFPTIGKDGRRAKMPMRVELVGK</sequence>
<keyword evidence="7 9" id="KW-0408">Iron</keyword>
<evidence type="ECO:0000313" key="12">
    <source>
        <dbReference type="Proteomes" id="UP000292702"/>
    </source>
</evidence>
<dbReference type="EMBL" id="RWJN01000010">
    <property type="protein sequence ID" value="TCD71092.1"/>
    <property type="molecule type" value="Genomic_DNA"/>
</dbReference>
<dbReference type="Pfam" id="PF00067">
    <property type="entry name" value="p450"/>
    <property type="match status" value="1"/>
</dbReference>
<evidence type="ECO:0000256" key="8">
    <source>
        <dbReference type="ARBA" id="ARBA00023033"/>
    </source>
</evidence>
<proteinExistence type="inferred from homology"/>
<dbReference type="GO" id="GO:0016705">
    <property type="term" value="F:oxidoreductase activity, acting on paired donors, with incorporation or reduction of molecular oxygen"/>
    <property type="evidence" value="ECO:0007669"/>
    <property type="project" value="InterPro"/>
</dbReference>
<evidence type="ECO:0000313" key="11">
    <source>
        <dbReference type="EMBL" id="TCD71092.1"/>
    </source>
</evidence>
<dbReference type="CDD" id="cd11069">
    <property type="entry name" value="CYP_FUM15-like"/>
    <property type="match status" value="1"/>
</dbReference>
<evidence type="ECO:0000256" key="1">
    <source>
        <dbReference type="ARBA" id="ARBA00001971"/>
    </source>
</evidence>
<evidence type="ECO:0000256" key="6">
    <source>
        <dbReference type="ARBA" id="ARBA00023002"/>
    </source>
</evidence>
<dbReference type="Proteomes" id="UP000292702">
    <property type="component" value="Unassembled WGS sequence"/>
</dbReference>
<keyword evidence="10" id="KW-0175">Coiled coil</keyword>
<keyword evidence="12" id="KW-1185">Reference proteome</keyword>
<dbReference type="OrthoDB" id="1470350at2759"/>
<organism evidence="11 12">
    <name type="scientific">Steccherinum ochraceum</name>
    <dbReference type="NCBI Taxonomy" id="92696"/>
    <lineage>
        <taxon>Eukaryota</taxon>
        <taxon>Fungi</taxon>
        <taxon>Dikarya</taxon>
        <taxon>Basidiomycota</taxon>
        <taxon>Agaricomycotina</taxon>
        <taxon>Agaricomycetes</taxon>
        <taxon>Polyporales</taxon>
        <taxon>Steccherinaceae</taxon>
        <taxon>Steccherinum</taxon>
    </lineage>
</organism>
<protein>
    <submittedName>
        <fullName evidence="11">Cytochrome P450-dit2</fullName>
    </submittedName>
</protein>
<dbReference type="InterPro" id="IPR036396">
    <property type="entry name" value="Cyt_P450_sf"/>
</dbReference>
<keyword evidence="4 9" id="KW-0349">Heme</keyword>
<gene>
    <name evidence="11" type="primary">DIT2_2</name>
    <name evidence="11" type="ORF">EIP91_000185</name>
</gene>
<evidence type="ECO:0000256" key="7">
    <source>
        <dbReference type="ARBA" id="ARBA00023004"/>
    </source>
</evidence>
<evidence type="ECO:0000256" key="2">
    <source>
        <dbReference type="ARBA" id="ARBA00005179"/>
    </source>
</evidence>
<comment type="similarity">
    <text evidence="3">Belongs to the cytochrome P450 family.</text>
</comment>
<evidence type="ECO:0000256" key="4">
    <source>
        <dbReference type="ARBA" id="ARBA00022617"/>
    </source>
</evidence>
<dbReference type="GO" id="GO:0004497">
    <property type="term" value="F:monooxygenase activity"/>
    <property type="evidence" value="ECO:0007669"/>
    <property type="project" value="UniProtKB-KW"/>
</dbReference>
<evidence type="ECO:0000256" key="3">
    <source>
        <dbReference type="ARBA" id="ARBA00010617"/>
    </source>
</evidence>